<evidence type="ECO:0000256" key="2">
    <source>
        <dbReference type="ARBA" id="ARBA00022980"/>
    </source>
</evidence>
<accession>A0A8J6AW98</accession>
<dbReference type="AlphaFoldDB" id="A0A8J6AW98"/>
<evidence type="ECO:0000256" key="3">
    <source>
        <dbReference type="ARBA" id="ARBA00023274"/>
    </source>
</evidence>
<evidence type="ECO:0000313" key="6">
    <source>
        <dbReference type="Proteomes" id="UP000717585"/>
    </source>
</evidence>
<dbReference type="EMBL" id="JAHDYR010000067">
    <property type="protein sequence ID" value="KAG9389823.1"/>
    <property type="molecule type" value="Genomic_DNA"/>
</dbReference>
<dbReference type="PANTHER" id="PTHR11758">
    <property type="entry name" value="40S RIBOSOMAL PROTEIN S15A"/>
    <property type="match status" value="1"/>
</dbReference>
<dbReference type="GO" id="GO:0003735">
    <property type="term" value="F:structural constituent of ribosome"/>
    <property type="evidence" value="ECO:0007669"/>
    <property type="project" value="InterPro"/>
</dbReference>
<dbReference type="GO" id="GO:0006412">
    <property type="term" value="P:translation"/>
    <property type="evidence" value="ECO:0007669"/>
    <property type="project" value="InterPro"/>
</dbReference>
<dbReference type="InterPro" id="IPR047863">
    <property type="entry name" value="Ribosomal_uS8_CS"/>
</dbReference>
<evidence type="ECO:0000313" key="5">
    <source>
        <dbReference type="EMBL" id="KAG9389823.1"/>
    </source>
</evidence>
<dbReference type="Gene3D" id="3.30.1490.10">
    <property type="match status" value="1"/>
</dbReference>
<keyword evidence="2 4" id="KW-0689">Ribosomal protein</keyword>
<dbReference type="Gene3D" id="3.30.1370.30">
    <property type="match status" value="1"/>
</dbReference>
<proteinExistence type="inferred from homology"/>
<sequence length="129" mass="14551">MRVNVLADTLQSIVNAERRGKRQVMCRPASKVSVHFLGLMQKHGYIGDFTVIDDHRAGKICVNLIGRLNKTRVISPRYDVAHEDIEQWVQRLLPSRLFGHIVLSTSKGIMTHHEAAEKGIGGKVIGYFF</sequence>
<dbReference type="SUPFAM" id="SSF56047">
    <property type="entry name" value="Ribosomal protein S8"/>
    <property type="match status" value="1"/>
</dbReference>
<dbReference type="InterPro" id="IPR035987">
    <property type="entry name" value="Ribosomal_uS8_sf"/>
</dbReference>
<keyword evidence="3 4" id="KW-0687">Ribonucleoprotein</keyword>
<comment type="similarity">
    <text evidence="1 4">Belongs to the universal ribosomal protein uS8 family.</text>
</comment>
<gene>
    <name evidence="5" type="ORF">J8273_8502</name>
</gene>
<dbReference type="Pfam" id="PF00410">
    <property type="entry name" value="Ribosomal_S8"/>
    <property type="match status" value="1"/>
</dbReference>
<name>A0A8J6AW98_9EUKA</name>
<dbReference type="FunFam" id="3.30.1490.10:FF:000002">
    <property type="entry name" value="40S ribosomal protein S15a"/>
    <property type="match status" value="1"/>
</dbReference>
<dbReference type="Proteomes" id="UP000717585">
    <property type="component" value="Unassembled WGS sequence"/>
</dbReference>
<dbReference type="NCBIfam" id="NF003115">
    <property type="entry name" value="PRK04034.1"/>
    <property type="match status" value="1"/>
</dbReference>
<organism evidence="5 6">
    <name type="scientific">Carpediemonas membranifera</name>
    <dbReference type="NCBI Taxonomy" id="201153"/>
    <lineage>
        <taxon>Eukaryota</taxon>
        <taxon>Metamonada</taxon>
        <taxon>Carpediemonas-like organisms</taxon>
        <taxon>Carpediemonas</taxon>
    </lineage>
</organism>
<dbReference type="PROSITE" id="PS00053">
    <property type="entry name" value="RIBOSOMAL_S8"/>
    <property type="match status" value="1"/>
</dbReference>
<comment type="caution">
    <text evidence="5">The sequence shown here is derived from an EMBL/GenBank/DDBJ whole genome shotgun (WGS) entry which is preliminary data.</text>
</comment>
<reference evidence="5" key="1">
    <citation type="submission" date="2021-05" db="EMBL/GenBank/DDBJ databases">
        <title>A free-living protist that lacks canonical eukaryotic 1 DNA replication and segregation systems.</title>
        <authorList>
            <person name="Salas-Leiva D.E."/>
            <person name="Tromer E.C."/>
            <person name="Curtis B.A."/>
            <person name="Jerlstrom-Hultqvist J."/>
            <person name="Kolisko M."/>
            <person name="Yi Z."/>
            <person name="Salas-Leiva J.S."/>
            <person name="Gallot-Lavallee L."/>
            <person name="Kops G.J.P.L."/>
            <person name="Archibald J.M."/>
            <person name="Simpson A.G.B."/>
            <person name="Roger A.J."/>
        </authorList>
    </citation>
    <scope>NUCLEOTIDE SEQUENCE</scope>
    <source>
        <strain evidence="5">BICM</strain>
    </source>
</reference>
<protein>
    <submittedName>
        <fullName evidence="5">Ribosomal protein S8</fullName>
    </submittedName>
</protein>
<evidence type="ECO:0000256" key="1">
    <source>
        <dbReference type="ARBA" id="ARBA00006471"/>
    </source>
</evidence>
<dbReference type="FunFam" id="3.30.1370.30:FF:000001">
    <property type="entry name" value="40S ribosomal protein S15a"/>
    <property type="match status" value="1"/>
</dbReference>
<evidence type="ECO:0000256" key="4">
    <source>
        <dbReference type="RuleBase" id="RU003660"/>
    </source>
</evidence>
<dbReference type="InterPro" id="IPR000630">
    <property type="entry name" value="Ribosomal_uS8"/>
</dbReference>
<keyword evidence="6" id="KW-1185">Reference proteome</keyword>
<dbReference type="GO" id="GO:1990904">
    <property type="term" value="C:ribonucleoprotein complex"/>
    <property type="evidence" value="ECO:0007669"/>
    <property type="project" value="UniProtKB-KW"/>
</dbReference>
<dbReference type="GO" id="GO:0005840">
    <property type="term" value="C:ribosome"/>
    <property type="evidence" value="ECO:0007669"/>
    <property type="project" value="UniProtKB-KW"/>
</dbReference>
<dbReference type="OrthoDB" id="10250260at2759"/>